<dbReference type="HOGENOM" id="CLU_2374984_0_0_1"/>
<proteinExistence type="predicted"/>
<reference evidence="1 2" key="1">
    <citation type="journal article" date="2007" name="Nature">
        <title>Evolution of genes and genomes on the Drosophila phylogeny.</title>
        <authorList>
            <consortium name="Drosophila 12 Genomes Consortium"/>
            <person name="Clark A.G."/>
            <person name="Eisen M.B."/>
            <person name="Smith D.R."/>
            <person name="Bergman C.M."/>
            <person name="Oliver B."/>
            <person name="Markow T.A."/>
            <person name="Kaufman T.C."/>
            <person name="Kellis M."/>
            <person name="Gelbart W."/>
            <person name="Iyer V.N."/>
            <person name="Pollard D.A."/>
            <person name="Sackton T.B."/>
            <person name="Larracuente A.M."/>
            <person name="Singh N.D."/>
            <person name="Abad J.P."/>
            <person name="Abt D.N."/>
            <person name="Adryan B."/>
            <person name="Aguade M."/>
            <person name="Akashi H."/>
            <person name="Anderson W.W."/>
            <person name="Aquadro C.F."/>
            <person name="Ardell D.H."/>
            <person name="Arguello R."/>
            <person name="Artieri C.G."/>
            <person name="Barbash D.A."/>
            <person name="Barker D."/>
            <person name="Barsanti P."/>
            <person name="Batterham P."/>
            <person name="Batzoglou S."/>
            <person name="Begun D."/>
            <person name="Bhutkar A."/>
            <person name="Blanco E."/>
            <person name="Bosak S.A."/>
            <person name="Bradley R.K."/>
            <person name="Brand A.D."/>
            <person name="Brent M.R."/>
            <person name="Brooks A.N."/>
            <person name="Brown R.H."/>
            <person name="Butlin R.K."/>
            <person name="Caggese C."/>
            <person name="Calvi B.R."/>
            <person name="Bernardo de Carvalho A."/>
            <person name="Caspi A."/>
            <person name="Castrezana S."/>
            <person name="Celniker S.E."/>
            <person name="Chang J.L."/>
            <person name="Chapple C."/>
            <person name="Chatterji S."/>
            <person name="Chinwalla A."/>
            <person name="Civetta A."/>
            <person name="Clifton S.W."/>
            <person name="Comeron J.M."/>
            <person name="Costello J.C."/>
            <person name="Coyne J.A."/>
            <person name="Daub J."/>
            <person name="David R.G."/>
            <person name="Delcher A.L."/>
            <person name="Delehaunty K."/>
            <person name="Do C.B."/>
            <person name="Ebling H."/>
            <person name="Edwards K."/>
            <person name="Eickbush T."/>
            <person name="Evans J.D."/>
            <person name="Filipski A."/>
            <person name="Findeiss S."/>
            <person name="Freyhult E."/>
            <person name="Fulton L."/>
            <person name="Fulton R."/>
            <person name="Garcia A.C."/>
            <person name="Gardiner A."/>
            <person name="Garfield D.A."/>
            <person name="Garvin B.E."/>
            <person name="Gibson G."/>
            <person name="Gilbert D."/>
            <person name="Gnerre S."/>
            <person name="Godfrey J."/>
            <person name="Good R."/>
            <person name="Gotea V."/>
            <person name="Gravely B."/>
            <person name="Greenberg A.J."/>
            <person name="Griffiths-Jones S."/>
            <person name="Gross S."/>
            <person name="Guigo R."/>
            <person name="Gustafson E.A."/>
            <person name="Haerty W."/>
            <person name="Hahn M.W."/>
            <person name="Halligan D.L."/>
            <person name="Halpern A.L."/>
            <person name="Halter G.M."/>
            <person name="Han M.V."/>
            <person name="Heger A."/>
            <person name="Hillier L."/>
            <person name="Hinrichs A.S."/>
            <person name="Holmes I."/>
            <person name="Hoskins R.A."/>
            <person name="Hubisz M.J."/>
            <person name="Hultmark D."/>
            <person name="Huntley M.A."/>
            <person name="Jaffe D.B."/>
            <person name="Jagadeeshan S."/>
            <person name="Jeck W.R."/>
            <person name="Johnson J."/>
            <person name="Jones C.D."/>
            <person name="Jordan W.C."/>
            <person name="Karpen G.H."/>
            <person name="Kataoka E."/>
            <person name="Keightley P.D."/>
            <person name="Kheradpour P."/>
            <person name="Kirkness E.F."/>
            <person name="Koerich L.B."/>
            <person name="Kristiansen K."/>
            <person name="Kudrna D."/>
            <person name="Kulathinal R.J."/>
            <person name="Kumar S."/>
            <person name="Kwok R."/>
            <person name="Lander E."/>
            <person name="Langley C.H."/>
            <person name="Lapoint R."/>
            <person name="Lazzaro B.P."/>
            <person name="Lee S.J."/>
            <person name="Levesque L."/>
            <person name="Li R."/>
            <person name="Lin C.F."/>
            <person name="Lin M.F."/>
            <person name="Lindblad-Toh K."/>
            <person name="Llopart A."/>
            <person name="Long M."/>
            <person name="Low L."/>
            <person name="Lozovsky E."/>
            <person name="Lu J."/>
            <person name="Luo M."/>
            <person name="Machado C.A."/>
            <person name="Makalowski W."/>
            <person name="Marzo M."/>
            <person name="Matsuda M."/>
            <person name="Matzkin L."/>
            <person name="McAllister B."/>
            <person name="McBride C.S."/>
            <person name="McKernan B."/>
            <person name="McKernan K."/>
            <person name="Mendez-Lago M."/>
            <person name="Minx P."/>
            <person name="Mollenhauer M.U."/>
            <person name="Montooth K."/>
            <person name="Mount S.M."/>
            <person name="Mu X."/>
            <person name="Myers E."/>
            <person name="Negre B."/>
            <person name="Newfeld S."/>
            <person name="Nielsen R."/>
            <person name="Noor M.A."/>
            <person name="O'Grady P."/>
            <person name="Pachter L."/>
            <person name="Papaceit M."/>
            <person name="Parisi M.J."/>
            <person name="Parisi M."/>
            <person name="Parts L."/>
            <person name="Pedersen J.S."/>
            <person name="Pesole G."/>
            <person name="Phillippy A.M."/>
            <person name="Ponting C.P."/>
            <person name="Pop M."/>
            <person name="Porcelli D."/>
            <person name="Powell J.R."/>
            <person name="Prohaska S."/>
            <person name="Pruitt K."/>
            <person name="Puig M."/>
            <person name="Quesneville H."/>
            <person name="Ram K.R."/>
            <person name="Rand D."/>
            <person name="Rasmussen M.D."/>
            <person name="Reed L.K."/>
            <person name="Reenan R."/>
            <person name="Reily A."/>
            <person name="Remington K.A."/>
            <person name="Rieger T.T."/>
            <person name="Ritchie M.G."/>
            <person name="Robin C."/>
            <person name="Rogers Y.H."/>
            <person name="Rohde C."/>
            <person name="Rozas J."/>
            <person name="Rubenfield M.J."/>
            <person name="Ruiz A."/>
            <person name="Russo S."/>
            <person name="Salzberg S.L."/>
            <person name="Sanchez-Gracia A."/>
            <person name="Saranga D.J."/>
            <person name="Sato H."/>
            <person name="Schaeffer S.W."/>
            <person name="Schatz M.C."/>
            <person name="Schlenke T."/>
            <person name="Schwartz R."/>
            <person name="Segarra C."/>
            <person name="Singh R.S."/>
            <person name="Sirot L."/>
            <person name="Sirota M."/>
            <person name="Sisneros N.B."/>
            <person name="Smith C.D."/>
            <person name="Smith T.F."/>
            <person name="Spieth J."/>
            <person name="Stage D.E."/>
            <person name="Stark A."/>
            <person name="Stephan W."/>
            <person name="Strausberg R.L."/>
            <person name="Strempel S."/>
            <person name="Sturgill D."/>
            <person name="Sutton G."/>
            <person name="Sutton G.G."/>
            <person name="Tao W."/>
            <person name="Teichmann S."/>
            <person name="Tobari Y.N."/>
            <person name="Tomimura Y."/>
            <person name="Tsolas J.M."/>
            <person name="Valente V.L."/>
            <person name="Venter E."/>
            <person name="Venter J.C."/>
            <person name="Vicario S."/>
            <person name="Vieira F.G."/>
            <person name="Vilella A.J."/>
            <person name="Villasante A."/>
            <person name="Walenz B."/>
            <person name="Wang J."/>
            <person name="Wasserman M."/>
            <person name="Watts T."/>
            <person name="Wilson D."/>
            <person name="Wilson R.K."/>
            <person name="Wing R.A."/>
            <person name="Wolfner M.F."/>
            <person name="Wong A."/>
            <person name="Wong G.K."/>
            <person name="Wu C.I."/>
            <person name="Wu G."/>
            <person name="Yamamoto D."/>
            <person name="Yang H.P."/>
            <person name="Yang S.P."/>
            <person name="Yorke J.A."/>
            <person name="Yoshida K."/>
            <person name="Zdobnov E."/>
            <person name="Zhang P."/>
            <person name="Zhang Y."/>
            <person name="Zimin A.V."/>
            <person name="Baldwin J."/>
            <person name="Abdouelleil A."/>
            <person name="Abdulkadir J."/>
            <person name="Abebe A."/>
            <person name="Abera B."/>
            <person name="Abreu J."/>
            <person name="Acer S.C."/>
            <person name="Aftuck L."/>
            <person name="Alexander A."/>
            <person name="An P."/>
            <person name="Anderson E."/>
            <person name="Anderson S."/>
            <person name="Arachi H."/>
            <person name="Azer M."/>
            <person name="Bachantsang P."/>
            <person name="Barry A."/>
            <person name="Bayul T."/>
            <person name="Berlin A."/>
            <person name="Bessette D."/>
            <person name="Bloom T."/>
            <person name="Blye J."/>
            <person name="Boguslavskiy L."/>
            <person name="Bonnet C."/>
            <person name="Boukhgalter B."/>
            <person name="Bourzgui I."/>
            <person name="Brown A."/>
            <person name="Cahill P."/>
            <person name="Channer S."/>
            <person name="Cheshatsang Y."/>
            <person name="Chuda L."/>
            <person name="Citroen M."/>
            <person name="Collymore A."/>
            <person name="Cooke P."/>
            <person name="Costello M."/>
            <person name="D'Aco K."/>
            <person name="Daza R."/>
            <person name="De Haan G."/>
            <person name="DeGray S."/>
            <person name="DeMaso C."/>
            <person name="Dhargay N."/>
            <person name="Dooley K."/>
            <person name="Dooley E."/>
            <person name="Doricent M."/>
            <person name="Dorje P."/>
            <person name="Dorjee K."/>
            <person name="Dupes A."/>
            <person name="Elong R."/>
            <person name="Falk J."/>
            <person name="Farina A."/>
            <person name="Faro S."/>
            <person name="Ferguson D."/>
            <person name="Fisher S."/>
            <person name="Foley C.D."/>
            <person name="Franke A."/>
            <person name="Friedrich D."/>
            <person name="Gadbois L."/>
            <person name="Gearin G."/>
            <person name="Gearin C.R."/>
            <person name="Giannoukos G."/>
            <person name="Goode T."/>
            <person name="Graham J."/>
            <person name="Grandbois E."/>
            <person name="Grewal S."/>
            <person name="Gyaltsen K."/>
            <person name="Hafez N."/>
            <person name="Hagos B."/>
            <person name="Hall J."/>
            <person name="Henson C."/>
            <person name="Hollinger A."/>
            <person name="Honan T."/>
            <person name="Huard M.D."/>
            <person name="Hughes L."/>
            <person name="Hurhula B."/>
            <person name="Husby M.E."/>
            <person name="Kamat A."/>
            <person name="Kanga B."/>
            <person name="Kashin S."/>
            <person name="Khazanovich D."/>
            <person name="Kisner P."/>
            <person name="Lance K."/>
            <person name="Lara M."/>
            <person name="Lee W."/>
            <person name="Lennon N."/>
            <person name="Letendre F."/>
            <person name="LeVine R."/>
            <person name="Lipovsky A."/>
            <person name="Liu X."/>
            <person name="Liu J."/>
            <person name="Liu S."/>
            <person name="Lokyitsang T."/>
            <person name="Lokyitsang Y."/>
            <person name="Lubonja R."/>
            <person name="Lui A."/>
            <person name="MacDonald P."/>
            <person name="Magnisalis V."/>
            <person name="Maru K."/>
            <person name="Matthews C."/>
            <person name="McCusker W."/>
            <person name="McDonough S."/>
            <person name="Mehta T."/>
            <person name="Meldrim J."/>
            <person name="Meneus L."/>
            <person name="Mihai O."/>
            <person name="Mihalev A."/>
            <person name="Mihova T."/>
            <person name="Mittelman R."/>
            <person name="Mlenga V."/>
            <person name="Montmayeur A."/>
            <person name="Mulrain L."/>
            <person name="Navidi A."/>
            <person name="Naylor J."/>
            <person name="Negash T."/>
            <person name="Nguyen T."/>
            <person name="Nguyen N."/>
            <person name="Nicol R."/>
            <person name="Norbu C."/>
            <person name="Norbu N."/>
            <person name="Novod N."/>
            <person name="O'Neill B."/>
            <person name="Osman S."/>
            <person name="Markiewicz E."/>
            <person name="Oyono O.L."/>
            <person name="Patti C."/>
            <person name="Phunkhang P."/>
            <person name="Pierre F."/>
            <person name="Priest M."/>
            <person name="Raghuraman S."/>
            <person name="Rege F."/>
            <person name="Reyes R."/>
            <person name="Rise C."/>
            <person name="Rogov P."/>
            <person name="Ross K."/>
            <person name="Ryan E."/>
            <person name="Settipalli S."/>
            <person name="Shea T."/>
            <person name="Sherpa N."/>
            <person name="Shi L."/>
            <person name="Shih D."/>
            <person name="Sparrow T."/>
            <person name="Spaulding J."/>
            <person name="Stalker J."/>
            <person name="Stange-Thomann N."/>
            <person name="Stavropoulos S."/>
            <person name="Stone C."/>
            <person name="Strader C."/>
            <person name="Tesfaye S."/>
            <person name="Thomson T."/>
            <person name="Thoulutsang Y."/>
            <person name="Thoulutsang D."/>
            <person name="Topham K."/>
            <person name="Topping I."/>
            <person name="Tsamla T."/>
            <person name="Vassiliev H."/>
            <person name="Vo A."/>
            <person name="Wangchuk T."/>
            <person name="Wangdi T."/>
            <person name="Weiand M."/>
            <person name="Wilkinson J."/>
            <person name="Wilson A."/>
            <person name="Yadav S."/>
            <person name="Young G."/>
            <person name="Yu Q."/>
            <person name="Zembek L."/>
            <person name="Zhong D."/>
            <person name="Zimmer A."/>
            <person name="Zwirko Z."/>
            <person name="Jaffe D.B."/>
            <person name="Alvarez P."/>
            <person name="Brockman W."/>
            <person name="Butler J."/>
            <person name="Chin C."/>
            <person name="Gnerre S."/>
            <person name="Grabherr M."/>
            <person name="Kleber M."/>
            <person name="Mauceli E."/>
            <person name="MacCallum I."/>
        </authorList>
    </citation>
    <scope>NUCLEOTIDE SEQUENCE [LARGE SCALE GENOMIC DNA]</scope>
    <source>
        <strain evidence="2">MSH-3 / Tucson 14011-0111.49</strain>
    </source>
</reference>
<organism evidence="2">
    <name type="scientific">Drosophila persimilis</name>
    <name type="common">Fruit fly</name>
    <dbReference type="NCBI Taxonomy" id="7234"/>
    <lineage>
        <taxon>Eukaryota</taxon>
        <taxon>Metazoa</taxon>
        <taxon>Ecdysozoa</taxon>
        <taxon>Arthropoda</taxon>
        <taxon>Hexapoda</taxon>
        <taxon>Insecta</taxon>
        <taxon>Pterygota</taxon>
        <taxon>Neoptera</taxon>
        <taxon>Endopterygota</taxon>
        <taxon>Diptera</taxon>
        <taxon>Brachycera</taxon>
        <taxon>Muscomorpha</taxon>
        <taxon>Ephydroidea</taxon>
        <taxon>Drosophilidae</taxon>
        <taxon>Drosophila</taxon>
        <taxon>Sophophora</taxon>
    </lineage>
</organism>
<evidence type="ECO:0000313" key="1">
    <source>
        <dbReference type="EMBL" id="EDW25186.1"/>
    </source>
</evidence>
<gene>
    <name evidence="1" type="primary">Dper\GL13269</name>
    <name evidence="1" type="ORF">Dper_GL13269</name>
</gene>
<dbReference type="Proteomes" id="UP000008744">
    <property type="component" value="Unassembled WGS sequence"/>
</dbReference>
<name>B4IS43_DROPE</name>
<keyword evidence="2" id="KW-1185">Reference proteome</keyword>
<dbReference type="AlphaFoldDB" id="B4IS43"/>
<accession>B4IS43</accession>
<evidence type="ECO:0000313" key="2">
    <source>
        <dbReference type="Proteomes" id="UP000008744"/>
    </source>
</evidence>
<sequence>MCFNFWSKCDNGSEMLFDQQQQVPNGGQRVCSSRRRTSEQRLAPGTGHRAPGGRTCLRIGYYGQDTALFVCPVCPVCFWLLLERKLSAKCLTNIL</sequence>
<dbReference type="EMBL" id="CH698000">
    <property type="protein sequence ID" value="EDW25186.1"/>
    <property type="molecule type" value="Genomic_DNA"/>
</dbReference>
<protein>
    <submittedName>
        <fullName evidence="1">GL13269</fullName>
    </submittedName>
</protein>